<dbReference type="AlphaFoldDB" id="K1QRC9"/>
<evidence type="ECO:0000313" key="1">
    <source>
        <dbReference type="EMBL" id="EKC31440.1"/>
    </source>
</evidence>
<reference evidence="1" key="1">
    <citation type="journal article" date="2012" name="Nature">
        <title>The oyster genome reveals stress adaptation and complexity of shell formation.</title>
        <authorList>
            <person name="Zhang G."/>
            <person name="Fang X."/>
            <person name="Guo X."/>
            <person name="Li L."/>
            <person name="Luo R."/>
            <person name="Xu F."/>
            <person name="Yang P."/>
            <person name="Zhang L."/>
            <person name="Wang X."/>
            <person name="Qi H."/>
            <person name="Xiong Z."/>
            <person name="Que H."/>
            <person name="Xie Y."/>
            <person name="Holland P.W."/>
            <person name="Paps J."/>
            <person name="Zhu Y."/>
            <person name="Wu F."/>
            <person name="Chen Y."/>
            <person name="Wang J."/>
            <person name="Peng C."/>
            <person name="Meng J."/>
            <person name="Yang L."/>
            <person name="Liu J."/>
            <person name="Wen B."/>
            <person name="Zhang N."/>
            <person name="Huang Z."/>
            <person name="Zhu Q."/>
            <person name="Feng Y."/>
            <person name="Mount A."/>
            <person name="Hedgecock D."/>
            <person name="Xu Z."/>
            <person name="Liu Y."/>
            <person name="Domazet-Loso T."/>
            <person name="Du Y."/>
            <person name="Sun X."/>
            <person name="Zhang S."/>
            <person name="Liu B."/>
            <person name="Cheng P."/>
            <person name="Jiang X."/>
            <person name="Li J."/>
            <person name="Fan D."/>
            <person name="Wang W."/>
            <person name="Fu W."/>
            <person name="Wang T."/>
            <person name="Wang B."/>
            <person name="Zhang J."/>
            <person name="Peng Z."/>
            <person name="Li Y."/>
            <person name="Li N."/>
            <person name="Wang J."/>
            <person name="Chen M."/>
            <person name="He Y."/>
            <person name="Tan F."/>
            <person name="Song X."/>
            <person name="Zheng Q."/>
            <person name="Huang R."/>
            <person name="Yang H."/>
            <person name="Du X."/>
            <person name="Chen L."/>
            <person name="Yang M."/>
            <person name="Gaffney P.M."/>
            <person name="Wang S."/>
            <person name="Luo L."/>
            <person name="She Z."/>
            <person name="Ming Y."/>
            <person name="Huang W."/>
            <person name="Zhang S."/>
            <person name="Huang B."/>
            <person name="Zhang Y."/>
            <person name="Qu T."/>
            <person name="Ni P."/>
            <person name="Miao G."/>
            <person name="Wang J."/>
            <person name="Wang Q."/>
            <person name="Steinberg C.E."/>
            <person name="Wang H."/>
            <person name="Li N."/>
            <person name="Qian L."/>
            <person name="Zhang G."/>
            <person name="Li Y."/>
            <person name="Yang H."/>
            <person name="Liu X."/>
            <person name="Wang J."/>
            <person name="Yin Y."/>
            <person name="Wang J."/>
        </authorList>
    </citation>
    <scope>NUCLEOTIDE SEQUENCE [LARGE SCALE GENOMIC DNA]</scope>
    <source>
        <strain evidence="1">05x7-T-G4-1.051#20</strain>
    </source>
</reference>
<dbReference type="HOGENOM" id="CLU_1403716_0_0_1"/>
<sequence length="194" mass="22059">MGSEAKKSVLRLRSISKKITRVLTLILSTEAHFLVLFRNPIRIPRILTYRRMVKKKDIVKVFVIYLSLCHVCPAHPCGENPLRRLISISFKTGHPLRSVLLLLREMDGNVYKQLQVDFQRYAGCIGIVDTGYFKRSPASDSFSKRTTQSSKGHNDGLELFKTWTNRSGRFTTLPNSLVSFSTLMTGQLTMVDHG</sequence>
<accession>K1QRC9</accession>
<name>K1QRC9_MAGGI</name>
<organism evidence="1">
    <name type="scientific">Magallana gigas</name>
    <name type="common">Pacific oyster</name>
    <name type="synonym">Crassostrea gigas</name>
    <dbReference type="NCBI Taxonomy" id="29159"/>
    <lineage>
        <taxon>Eukaryota</taxon>
        <taxon>Metazoa</taxon>
        <taxon>Spiralia</taxon>
        <taxon>Lophotrochozoa</taxon>
        <taxon>Mollusca</taxon>
        <taxon>Bivalvia</taxon>
        <taxon>Autobranchia</taxon>
        <taxon>Pteriomorphia</taxon>
        <taxon>Ostreida</taxon>
        <taxon>Ostreoidea</taxon>
        <taxon>Ostreidae</taxon>
        <taxon>Magallana</taxon>
    </lineage>
</organism>
<gene>
    <name evidence="1" type="ORF">CGI_10021541</name>
</gene>
<protein>
    <submittedName>
        <fullName evidence="1">Uncharacterized protein</fullName>
    </submittedName>
</protein>
<dbReference type="EMBL" id="JH817258">
    <property type="protein sequence ID" value="EKC31440.1"/>
    <property type="molecule type" value="Genomic_DNA"/>
</dbReference>
<dbReference type="InParanoid" id="K1QRC9"/>
<proteinExistence type="predicted"/>